<reference evidence="3 4" key="1">
    <citation type="submission" date="2013-05" db="EMBL/GenBank/DDBJ databases">
        <title>Genome assembly of Chondromyces apiculatus DSM 436.</title>
        <authorList>
            <person name="Sharma G."/>
            <person name="Khatri I."/>
            <person name="Kaur C."/>
            <person name="Mayilraj S."/>
            <person name="Subramanian S."/>
        </authorList>
    </citation>
    <scope>NUCLEOTIDE SEQUENCE [LARGE SCALE GENOMIC DNA]</scope>
    <source>
        <strain evidence="3 4">DSM 436</strain>
    </source>
</reference>
<dbReference type="Proteomes" id="UP000019678">
    <property type="component" value="Unassembled WGS sequence"/>
</dbReference>
<dbReference type="AlphaFoldDB" id="A0A017TB13"/>
<dbReference type="InterPro" id="IPR050266">
    <property type="entry name" value="AB_hydrolase_sf"/>
</dbReference>
<dbReference type="RefSeq" id="WP_044241104.1">
    <property type="nucleotide sequence ID" value="NZ_ASRX01000020.1"/>
</dbReference>
<dbReference type="GO" id="GO:0016020">
    <property type="term" value="C:membrane"/>
    <property type="evidence" value="ECO:0007669"/>
    <property type="project" value="TreeGrafter"/>
</dbReference>
<dbReference type="GO" id="GO:0016787">
    <property type="term" value="F:hydrolase activity"/>
    <property type="evidence" value="ECO:0007669"/>
    <property type="project" value="UniProtKB-KW"/>
</dbReference>
<dbReference type="PANTHER" id="PTHR43798">
    <property type="entry name" value="MONOACYLGLYCEROL LIPASE"/>
    <property type="match status" value="1"/>
</dbReference>
<feature type="domain" description="AB hydrolase-1" evidence="2">
    <location>
        <begin position="23"/>
        <end position="247"/>
    </location>
</feature>
<dbReference type="STRING" id="1192034.CAP_2817"/>
<evidence type="ECO:0000313" key="3">
    <source>
        <dbReference type="EMBL" id="EYF05816.1"/>
    </source>
</evidence>
<dbReference type="Pfam" id="PF00561">
    <property type="entry name" value="Abhydrolase_1"/>
    <property type="match status" value="1"/>
</dbReference>
<evidence type="ECO:0000259" key="2">
    <source>
        <dbReference type="Pfam" id="PF00561"/>
    </source>
</evidence>
<dbReference type="eggNOG" id="COG2267">
    <property type="taxonomic scope" value="Bacteria"/>
</dbReference>
<keyword evidence="4" id="KW-1185">Reference proteome</keyword>
<dbReference type="InterPro" id="IPR029058">
    <property type="entry name" value="AB_hydrolase_fold"/>
</dbReference>
<gene>
    <name evidence="3" type="ORF">CAP_2817</name>
</gene>
<sequence>MHSRLVRDGVELSYRSLGDGPEAVVLVHGWMVSGAVYDDLVEAFAEVPSGRYKLVIPDLRGTGRSSKPEGGYTLAAFVDDVLAVADAAGVHSFAVVGHSMGGQIALGLAAKAPERVRGALLLCPVPPSGMGLPDQARALFRGSGQNQHAQGTILDMACKELSEPARARLLEDAGTIPASCIAEVFDAWTAGDFVDQLGGIRAPTLVVGTEDPFLPPELLRREIVARVPKADLAYLEGAGHYVQVERPRETAAVLRAFLAGLGG</sequence>
<dbReference type="EMBL" id="ASRX01000020">
    <property type="protein sequence ID" value="EYF05816.1"/>
    <property type="molecule type" value="Genomic_DNA"/>
</dbReference>
<dbReference type="SUPFAM" id="SSF53474">
    <property type="entry name" value="alpha/beta-Hydrolases"/>
    <property type="match status" value="1"/>
</dbReference>
<comment type="caution">
    <text evidence="3">The sequence shown here is derived from an EMBL/GenBank/DDBJ whole genome shotgun (WGS) entry which is preliminary data.</text>
</comment>
<keyword evidence="1 3" id="KW-0378">Hydrolase</keyword>
<accession>A0A017TB13</accession>
<dbReference type="OrthoDB" id="9780765at2"/>
<dbReference type="Gene3D" id="3.40.50.1820">
    <property type="entry name" value="alpha/beta hydrolase"/>
    <property type="match status" value="1"/>
</dbReference>
<organism evidence="3 4">
    <name type="scientific">Chondromyces apiculatus DSM 436</name>
    <dbReference type="NCBI Taxonomy" id="1192034"/>
    <lineage>
        <taxon>Bacteria</taxon>
        <taxon>Pseudomonadati</taxon>
        <taxon>Myxococcota</taxon>
        <taxon>Polyangia</taxon>
        <taxon>Polyangiales</taxon>
        <taxon>Polyangiaceae</taxon>
        <taxon>Chondromyces</taxon>
    </lineage>
</organism>
<evidence type="ECO:0000256" key="1">
    <source>
        <dbReference type="ARBA" id="ARBA00022801"/>
    </source>
</evidence>
<dbReference type="InterPro" id="IPR000073">
    <property type="entry name" value="AB_hydrolase_1"/>
</dbReference>
<name>A0A017TB13_9BACT</name>
<dbReference type="PRINTS" id="PR00111">
    <property type="entry name" value="ABHYDROLASE"/>
</dbReference>
<dbReference type="PANTHER" id="PTHR43798:SF31">
    <property type="entry name" value="AB HYDROLASE SUPERFAMILY PROTEIN YCLE"/>
    <property type="match status" value="1"/>
</dbReference>
<evidence type="ECO:0000313" key="4">
    <source>
        <dbReference type="Proteomes" id="UP000019678"/>
    </source>
</evidence>
<protein>
    <submittedName>
        <fullName evidence="3">Hydrolase (HAD superfamily)</fullName>
    </submittedName>
</protein>
<proteinExistence type="predicted"/>